<dbReference type="PANTHER" id="PTHR46017">
    <property type="entry name" value="ALPHA-MANNOSIDASE 2C1"/>
    <property type="match status" value="1"/>
</dbReference>
<dbReference type="FunFam" id="1.20.1270.50:FF:000004">
    <property type="entry name" value="alpha-mannosidase 2C1 isoform X1"/>
    <property type="match status" value="1"/>
</dbReference>
<name>A0A1G6LGR4_9BACI</name>
<dbReference type="FunFam" id="3.20.110.10:FF:000002">
    <property type="entry name" value="alpha-mannosidase 2C1 isoform X1"/>
    <property type="match status" value="1"/>
</dbReference>
<evidence type="ECO:0000313" key="7">
    <source>
        <dbReference type="Proteomes" id="UP000242949"/>
    </source>
</evidence>
<evidence type="ECO:0000256" key="4">
    <source>
        <dbReference type="ARBA" id="ARBA00023295"/>
    </source>
</evidence>
<proteinExistence type="inferred from homology"/>
<dbReference type="InterPro" id="IPR041147">
    <property type="entry name" value="GH38_C"/>
</dbReference>
<dbReference type="Pfam" id="PF17677">
    <property type="entry name" value="Glyco_hydro38C2"/>
    <property type="match status" value="1"/>
</dbReference>
<dbReference type="Gene3D" id="2.60.40.2220">
    <property type="match status" value="1"/>
</dbReference>
<reference evidence="7" key="1">
    <citation type="submission" date="2016-09" db="EMBL/GenBank/DDBJ databases">
        <authorList>
            <person name="Varghese N."/>
            <person name="Submissions S."/>
        </authorList>
    </citation>
    <scope>NUCLEOTIDE SEQUENCE [LARGE SCALE GENOMIC DNA]</scope>
    <source>
        <strain evidence="7">S5</strain>
    </source>
</reference>
<evidence type="ECO:0000256" key="2">
    <source>
        <dbReference type="ARBA" id="ARBA00022723"/>
    </source>
</evidence>
<keyword evidence="2" id="KW-0479">Metal-binding</keyword>
<dbReference type="Pfam" id="PF07748">
    <property type="entry name" value="Glyco_hydro_38C"/>
    <property type="match status" value="1"/>
</dbReference>
<dbReference type="Gene3D" id="3.20.110.10">
    <property type="entry name" value="Glycoside hydrolase 38, N terminal domain"/>
    <property type="match status" value="1"/>
</dbReference>
<dbReference type="Proteomes" id="UP000242949">
    <property type="component" value="Unassembled WGS sequence"/>
</dbReference>
<dbReference type="STRING" id="1612202.SAMN05421734_10876"/>
<dbReference type="Gene3D" id="1.20.1270.50">
    <property type="entry name" value="Glycoside hydrolase family 38, central domain"/>
    <property type="match status" value="1"/>
</dbReference>
<dbReference type="InterPro" id="IPR011330">
    <property type="entry name" value="Glyco_hydro/deAcase_b/a-brl"/>
</dbReference>
<dbReference type="SUPFAM" id="SSF88688">
    <property type="entry name" value="Families 57/38 glycoside transferase middle domain"/>
    <property type="match status" value="1"/>
</dbReference>
<dbReference type="GO" id="GO:0006013">
    <property type="term" value="P:mannose metabolic process"/>
    <property type="evidence" value="ECO:0007669"/>
    <property type="project" value="InterPro"/>
</dbReference>
<dbReference type="Gene3D" id="2.70.98.30">
    <property type="entry name" value="Golgi alpha-mannosidase II, domain 4"/>
    <property type="match status" value="1"/>
</dbReference>
<dbReference type="GO" id="GO:0046872">
    <property type="term" value="F:metal ion binding"/>
    <property type="evidence" value="ECO:0007669"/>
    <property type="project" value="UniProtKB-KW"/>
</dbReference>
<dbReference type="InterPro" id="IPR037094">
    <property type="entry name" value="Glyco_hydro_38_cen_sf"/>
</dbReference>
<gene>
    <name evidence="6" type="ORF">SAMN05421734_10876</name>
</gene>
<dbReference type="GO" id="GO:0004559">
    <property type="term" value="F:alpha-mannosidase activity"/>
    <property type="evidence" value="ECO:0007669"/>
    <property type="project" value="InterPro"/>
</dbReference>
<dbReference type="InterPro" id="IPR028995">
    <property type="entry name" value="Glyco_hydro_57/38_cen_sf"/>
</dbReference>
<evidence type="ECO:0000256" key="3">
    <source>
        <dbReference type="ARBA" id="ARBA00022801"/>
    </source>
</evidence>
<keyword evidence="4" id="KW-0326">Glycosidase</keyword>
<dbReference type="OrthoDB" id="9772207at2"/>
<dbReference type="Pfam" id="PF09261">
    <property type="entry name" value="Alpha-mann_mid"/>
    <property type="match status" value="1"/>
</dbReference>
<dbReference type="Pfam" id="PF01074">
    <property type="entry name" value="Glyco_hydro_38N"/>
    <property type="match status" value="1"/>
</dbReference>
<dbReference type="PANTHER" id="PTHR46017:SF1">
    <property type="entry name" value="ALPHA-MANNOSIDASE 2C1"/>
    <property type="match status" value="1"/>
</dbReference>
<dbReference type="InterPro" id="IPR011682">
    <property type="entry name" value="Glyco_hydro_38_C"/>
</dbReference>
<evidence type="ECO:0000256" key="1">
    <source>
        <dbReference type="ARBA" id="ARBA00009792"/>
    </source>
</evidence>
<dbReference type="CDD" id="cd10789">
    <property type="entry name" value="GH38N_AMII_ER_cytosolic"/>
    <property type="match status" value="1"/>
</dbReference>
<sequence>MFFELDKFQARLRELNDYRMLETTPIGHFFYQPDQEGRNGTYPPKSYADQTLSIGERWRGRDAYVWLNTTVTLPPSKEDCKVVGYFDLGKTAEGNSAGFESLMFIDQKPFHGVDSNHKEVLLPPDKLGKPVRLDFRLWSGLEGGGVKVEQEHRLNAALIGYLHLPTDQFYWQMRAIYELLVLEEETNPVYYPLVQAVESALKKIDWRNPGSALFYTSMKEAYTDLSGSLKELNQTHPVKIVSVGHTHIDVAWLWQLKHTREKSARSFSTVLALMEEYPEYLFLQTQPQLYDYLKQDYPDIYANIKRKVAEGQWEVGGGMWLEADCNIPSGESLVRQFLFGYHFLKDEFNVESKYLWLPDVFGYSWALPQILKKSGIDTFMTTKISWSQYNRMPHDTFNWKGIDGTEILTHFITTPDSGDWWYYTYNGEMNPKAVKGMWENYRNKNLNQELLLAYGYGDGGGGVNRDMLEMQKAIKQTPGLPTVETTRADDYFNRLQETVEQTDQYVHTWDGELYLEYHRGTYTSQAEVKKKNRELELKLKHVEWYHTLKTIENKSFDTYPQADINQAWKILLRHQFHDIIPGTSIEEVYQDTREEYEQVEHLLDRALNHDSDYTQGAMAIYNDASYDRSSLVFLPNTKGDWISNGNSHVIESQQMADGQLLYVKNVPSMGYIKLNPVEKTNDESGSPFDYDNHVLTTPYYQLTFDEKGQIQELFDLEHRRDVIAPKESGNVLQVFEDKPVRYDAWDIDLYYQQKQYDVELSQPLTLEDMGPLQVTFSVSYRYNQSLIKQYIKLYKHSRRIDFETTVDWQEHQQLLKVSFPVNVRSTEATFDIQYGNVKRPTHWNTSWDHARFESVGHQWADLSEGNYGVALLNDCKYGYDIKEHTMRLSLIKSGIHPDPEADQGTHQFTYALMPHADDWYRGKVDQEAYDLNQPLHVKDHAFSDDASKRLFYLDHDRVVIDAVKKAEKEDAVIVRMHEKTGSHVMTQLLSDFAIEQWTEVDLMERPIQDDVMTGPINAMVHPYEIKTFKIWFTR</sequence>
<evidence type="ECO:0000313" key="6">
    <source>
        <dbReference type="EMBL" id="SDC42394.1"/>
    </source>
</evidence>
<organism evidence="6 7">
    <name type="scientific">Pelagirhabdus alkalitolerans</name>
    <dbReference type="NCBI Taxonomy" id="1612202"/>
    <lineage>
        <taxon>Bacteria</taxon>
        <taxon>Bacillati</taxon>
        <taxon>Bacillota</taxon>
        <taxon>Bacilli</taxon>
        <taxon>Bacillales</taxon>
        <taxon>Bacillaceae</taxon>
        <taxon>Pelagirhabdus</taxon>
    </lineage>
</organism>
<dbReference type="InterPro" id="IPR011013">
    <property type="entry name" value="Gal_mutarotase_sf_dom"/>
</dbReference>
<dbReference type="InterPro" id="IPR000602">
    <property type="entry name" value="Glyco_hydro_38_N"/>
</dbReference>
<keyword evidence="3" id="KW-0378">Hydrolase</keyword>
<dbReference type="InterPro" id="IPR027291">
    <property type="entry name" value="Glyco_hydro_38_N_sf"/>
</dbReference>
<feature type="domain" description="Glycoside hydrolase family 38 central" evidence="5">
    <location>
        <begin position="516"/>
        <end position="596"/>
    </location>
</feature>
<comment type="similarity">
    <text evidence="1">Belongs to the glycosyl hydrolase 38 family.</text>
</comment>
<dbReference type="SMART" id="SM00872">
    <property type="entry name" value="Alpha-mann_mid"/>
    <property type="match status" value="1"/>
</dbReference>
<dbReference type="GO" id="GO:0030246">
    <property type="term" value="F:carbohydrate binding"/>
    <property type="evidence" value="ECO:0007669"/>
    <property type="project" value="InterPro"/>
</dbReference>
<dbReference type="FunFam" id="2.70.98.30:FF:000010">
    <property type="entry name" value="Cytosolic alpha-mannosidase"/>
    <property type="match status" value="1"/>
</dbReference>
<dbReference type="RefSeq" id="WP_090796471.1">
    <property type="nucleotide sequence ID" value="NZ_FMYI01000008.1"/>
</dbReference>
<dbReference type="SUPFAM" id="SSF88713">
    <property type="entry name" value="Glycoside hydrolase/deacetylase"/>
    <property type="match status" value="1"/>
</dbReference>
<dbReference type="EMBL" id="FMYI01000008">
    <property type="protein sequence ID" value="SDC42394.1"/>
    <property type="molecule type" value="Genomic_DNA"/>
</dbReference>
<dbReference type="SUPFAM" id="SSF74650">
    <property type="entry name" value="Galactose mutarotase-like"/>
    <property type="match status" value="1"/>
</dbReference>
<keyword evidence="7" id="KW-1185">Reference proteome</keyword>
<accession>A0A1G6LGR4</accession>
<dbReference type="InterPro" id="IPR015341">
    <property type="entry name" value="Glyco_hydro_38_cen"/>
</dbReference>
<dbReference type="GO" id="GO:0009313">
    <property type="term" value="P:oligosaccharide catabolic process"/>
    <property type="evidence" value="ECO:0007669"/>
    <property type="project" value="TreeGrafter"/>
</dbReference>
<protein>
    <submittedName>
        <fullName evidence="6">Alpha-mannosidase</fullName>
    </submittedName>
</protein>
<dbReference type="AlphaFoldDB" id="A0A1G6LGR4"/>
<evidence type="ECO:0000259" key="5">
    <source>
        <dbReference type="SMART" id="SM00872"/>
    </source>
</evidence>